<dbReference type="UniPathway" id="UPA00299"/>
<keyword evidence="6" id="KW-0479">Metal-binding</keyword>
<comment type="catalytic activity">
    <reaction evidence="1 6">
        <text>alpha,alpha-trehalose 6-phosphate + H2O = alpha,alpha-trehalose + phosphate</text>
        <dbReference type="Rhea" id="RHEA:23420"/>
        <dbReference type="ChEBI" id="CHEBI:15377"/>
        <dbReference type="ChEBI" id="CHEBI:16551"/>
        <dbReference type="ChEBI" id="CHEBI:43474"/>
        <dbReference type="ChEBI" id="CHEBI:58429"/>
        <dbReference type="EC" id="3.1.3.12"/>
    </reaction>
</comment>
<dbReference type="GO" id="GO:0004805">
    <property type="term" value="F:trehalose-phosphatase activity"/>
    <property type="evidence" value="ECO:0007669"/>
    <property type="project" value="UniProtKB-EC"/>
</dbReference>
<evidence type="ECO:0000256" key="4">
    <source>
        <dbReference type="ARBA" id="ARBA00022801"/>
    </source>
</evidence>
<dbReference type="Gene3D" id="3.30.70.1020">
    <property type="entry name" value="Trehalose-6-phosphate phosphatase related protein, domain 2"/>
    <property type="match status" value="1"/>
</dbReference>
<dbReference type="InterPro" id="IPR044651">
    <property type="entry name" value="OTSB-like"/>
</dbReference>
<dbReference type="EC" id="3.1.3.12" evidence="6"/>
<dbReference type="KEGG" id="salc:C2138_03280"/>
<sequence>MADVQANSGSLEGAIAALATTPRLLVALDFDGTLAPLVDRPEEARALPAAREAMLALTRAPDTRVALISGRAMQSLMHVAEPPEAVWLSGSHGVEVRLDAAPGVSLSEAEQGDLSRLREILEAAAAPFDDIWIEVKPAGFALHSRSATPQDAEEAERQAHERVSTELPAITERRGSNVLEFSVRSTTKGDAVRMLREAAGATAVLFAGDDVTDEDGFAVLGDADVGIKCGPGATAAKFRVEDPAAVARVLSRLAELRAH</sequence>
<dbReference type="NCBIfam" id="TIGR01484">
    <property type="entry name" value="HAD-SF-IIB"/>
    <property type="match status" value="1"/>
</dbReference>
<comment type="caution">
    <text evidence="7">The sequence shown here is derived from an EMBL/GenBank/DDBJ whole genome shotgun (WGS) entry which is preliminary data.</text>
</comment>
<keyword evidence="6" id="KW-0460">Magnesium</keyword>
<accession>A0A2U1SWV1</accession>
<keyword evidence="8" id="KW-1185">Reference proteome</keyword>
<dbReference type="InterPro" id="IPR023214">
    <property type="entry name" value="HAD_sf"/>
</dbReference>
<keyword evidence="4 6" id="KW-0378">Hydrolase</keyword>
<evidence type="ECO:0000256" key="1">
    <source>
        <dbReference type="ARBA" id="ARBA00000500"/>
    </source>
</evidence>
<organism evidence="7 8">
    <name type="scientific">Homoserinimonas hongtaonis</name>
    <dbReference type="NCBI Taxonomy" id="2079791"/>
    <lineage>
        <taxon>Bacteria</taxon>
        <taxon>Bacillati</taxon>
        <taxon>Actinomycetota</taxon>
        <taxon>Actinomycetes</taxon>
        <taxon>Micrococcales</taxon>
        <taxon>Microbacteriaceae</taxon>
        <taxon>Homoserinimonas</taxon>
    </lineage>
</organism>
<dbReference type="InterPro" id="IPR003337">
    <property type="entry name" value="Trehalose_PPase"/>
</dbReference>
<dbReference type="GO" id="GO:0046872">
    <property type="term" value="F:metal ion binding"/>
    <property type="evidence" value="ECO:0007669"/>
    <property type="project" value="UniProtKB-KW"/>
</dbReference>
<dbReference type="PANTHER" id="PTHR43768:SF3">
    <property type="entry name" value="TREHALOSE 6-PHOSPHATE PHOSPHATASE"/>
    <property type="match status" value="1"/>
</dbReference>
<evidence type="ECO:0000256" key="5">
    <source>
        <dbReference type="ARBA" id="ARBA00024179"/>
    </source>
</evidence>
<evidence type="ECO:0000256" key="6">
    <source>
        <dbReference type="RuleBase" id="RU361117"/>
    </source>
</evidence>
<dbReference type="RefSeq" id="WP_108515502.1">
    <property type="nucleotide sequence ID" value="NZ_CP026951.1"/>
</dbReference>
<comment type="function">
    <text evidence="5 6">Removes the phosphate from trehalose 6-phosphate to produce free trehalose.</text>
</comment>
<comment type="cofactor">
    <cofactor evidence="6">
        <name>Mg(2+)</name>
        <dbReference type="ChEBI" id="CHEBI:18420"/>
    </cofactor>
</comment>
<evidence type="ECO:0000256" key="2">
    <source>
        <dbReference type="ARBA" id="ARBA00005199"/>
    </source>
</evidence>
<evidence type="ECO:0000313" key="8">
    <source>
        <dbReference type="Proteomes" id="UP000244978"/>
    </source>
</evidence>
<name>A0A2U1SWV1_9MICO</name>
<dbReference type="NCBIfam" id="TIGR00685">
    <property type="entry name" value="T6PP"/>
    <property type="match status" value="1"/>
</dbReference>
<protein>
    <recommendedName>
        <fullName evidence="6">Trehalose 6-phosphate phosphatase</fullName>
        <ecNumber evidence="6">3.1.3.12</ecNumber>
    </recommendedName>
</protein>
<comment type="pathway">
    <text evidence="2 6">Glycan biosynthesis; trehalose biosynthesis.</text>
</comment>
<reference evidence="8" key="1">
    <citation type="submission" date="2018-04" db="EMBL/GenBank/DDBJ databases">
        <authorList>
            <person name="Liu S."/>
            <person name="Wang Z."/>
            <person name="Li J."/>
        </authorList>
    </citation>
    <scope>NUCLEOTIDE SEQUENCE [LARGE SCALE GENOMIC DNA]</scope>
    <source>
        <strain evidence="8">S1194</strain>
    </source>
</reference>
<dbReference type="GO" id="GO:0005992">
    <property type="term" value="P:trehalose biosynthetic process"/>
    <property type="evidence" value="ECO:0007669"/>
    <property type="project" value="UniProtKB-UniPathway"/>
</dbReference>
<evidence type="ECO:0000256" key="3">
    <source>
        <dbReference type="ARBA" id="ARBA00008770"/>
    </source>
</evidence>
<dbReference type="Proteomes" id="UP000244978">
    <property type="component" value="Unassembled WGS sequence"/>
</dbReference>
<dbReference type="Gene3D" id="3.40.50.1000">
    <property type="entry name" value="HAD superfamily/HAD-like"/>
    <property type="match status" value="1"/>
</dbReference>
<proteinExistence type="inferred from homology"/>
<dbReference type="EMBL" id="QEEX01000002">
    <property type="protein sequence ID" value="PWB96107.1"/>
    <property type="molecule type" value="Genomic_DNA"/>
</dbReference>
<dbReference type="PANTHER" id="PTHR43768">
    <property type="entry name" value="TREHALOSE 6-PHOSPHATE PHOSPHATASE"/>
    <property type="match status" value="1"/>
</dbReference>
<dbReference type="SUPFAM" id="SSF56784">
    <property type="entry name" value="HAD-like"/>
    <property type="match status" value="1"/>
</dbReference>
<dbReference type="Pfam" id="PF02358">
    <property type="entry name" value="Trehalose_PPase"/>
    <property type="match status" value="1"/>
</dbReference>
<gene>
    <name evidence="7" type="primary">otsB</name>
    <name evidence="7" type="ORF">DF220_12045</name>
</gene>
<dbReference type="AlphaFoldDB" id="A0A2U1SWV1"/>
<dbReference type="InterPro" id="IPR036412">
    <property type="entry name" value="HAD-like_sf"/>
</dbReference>
<dbReference type="OrthoDB" id="9816160at2"/>
<comment type="similarity">
    <text evidence="3 6">Belongs to the trehalose phosphatase family.</text>
</comment>
<evidence type="ECO:0000313" key="7">
    <source>
        <dbReference type="EMBL" id="PWB96107.1"/>
    </source>
</evidence>
<dbReference type="InterPro" id="IPR006379">
    <property type="entry name" value="HAD-SF_hydro_IIB"/>
</dbReference>